<evidence type="ECO:0000259" key="1">
    <source>
        <dbReference type="SMART" id="SM00470"/>
    </source>
</evidence>
<name>A0A0A3XND6_BRAJP</name>
<accession>A0A0A3XND6</accession>
<dbReference type="InterPro" id="IPR003115">
    <property type="entry name" value="ParB_N"/>
</dbReference>
<dbReference type="AlphaFoldDB" id="A0A0A3XND6"/>
<dbReference type="EMBL" id="JRPN01000024">
    <property type="protein sequence ID" value="KGT75917.1"/>
    <property type="molecule type" value="Genomic_DNA"/>
</dbReference>
<dbReference type="Pfam" id="PF02195">
    <property type="entry name" value="ParB_N"/>
    <property type="match status" value="1"/>
</dbReference>
<evidence type="ECO:0000313" key="2">
    <source>
        <dbReference type="EMBL" id="KGT75917.1"/>
    </source>
</evidence>
<evidence type="ECO:0000313" key="3">
    <source>
        <dbReference type="Proteomes" id="UP000030377"/>
    </source>
</evidence>
<gene>
    <name evidence="2" type="ORF">MA20_32045</name>
</gene>
<sequence>MDPKPFLARLPRGPKSEVGDRPELQWLKIAKLRIDPQYQREIGRRGADNIVAIVPQFKWAKFTPVVVAPIGEGLFAIIDGQHRTTAAAARGFESVPCVIIQVDQAEQADAFVAINANVTAMSPLQLHAARLAAGDKGASDLTDVCREADVSICRYPVPANKMKAGETLAVGMLQAVLAKYGRAVLVAALCCITKTRRGNPGMIRKQVVEALCAVLEAEPDWRADHKRMVKAMQTFDFLAQFNAARTASIETGAKVVDGLVDAIGQHLDSKMAEVCSA</sequence>
<organism evidence="2 3">
    <name type="scientific">Bradyrhizobium japonicum</name>
    <dbReference type="NCBI Taxonomy" id="375"/>
    <lineage>
        <taxon>Bacteria</taxon>
        <taxon>Pseudomonadati</taxon>
        <taxon>Pseudomonadota</taxon>
        <taxon>Alphaproteobacteria</taxon>
        <taxon>Hyphomicrobiales</taxon>
        <taxon>Nitrobacteraceae</taxon>
        <taxon>Bradyrhizobium</taxon>
    </lineage>
</organism>
<proteinExistence type="predicted"/>
<dbReference type="InterPro" id="IPR036086">
    <property type="entry name" value="ParB/Sulfiredoxin_sf"/>
</dbReference>
<dbReference type="Gene3D" id="3.90.1530.10">
    <property type="entry name" value="Conserved hypothetical protein from pyrococcus furiosus pfu- 392566-001, ParB domain"/>
    <property type="match status" value="1"/>
</dbReference>
<dbReference type="SUPFAM" id="SSF110849">
    <property type="entry name" value="ParB/Sulfiredoxin"/>
    <property type="match status" value="1"/>
</dbReference>
<feature type="domain" description="ParB-like N-terminal" evidence="1">
    <location>
        <begin position="25"/>
        <end position="117"/>
    </location>
</feature>
<reference evidence="2 3" key="1">
    <citation type="submission" date="2014-09" db="EMBL/GenBank/DDBJ databases">
        <title>Draft genome of Bradyrhizobium japonicum Is-34.</title>
        <authorList>
            <person name="Tsurumaru H."/>
            <person name="Yamakawa T."/>
            <person name="Hashimoto S."/>
            <person name="Okizaki K."/>
            <person name="Kanesaki Y."/>
            <person name="Yoshikawa H."/>
            <person name="Yajima S."/>
        </authorList>
    </citation>
    <scope>NUCLEOTIDE SEQUENCE [LARGE SCALE GENOMIC DNA]</scope>
    <source>
        <strain evidence="2 3">Is-34</strain>
    </source>
</reference>
<dbReference type="SMART" id="SM00470">
    <property type="entry name" value="ParB"/>
    <property type="match status" value="1"/>
</dbReference>
<protein>
    <recommendedName>
        <fullName evidence="1">ParB-like N-terminal domain-containing protein</fullName>
    </recommendedName>
</protein>
<comment type="caution">
    <text evidence="2">The sequence shown here is derived from an EMBL/GenBank/DDBJ whole genome shotgun (WGS) entry which is preliminary data.</text>
</comment>
<dbReference type="Proteomes" id="UP000030377">
    <property type="component" value="Unassembled WGS sequence"/>
</dbReference>